<evidence type="ECO:0000259" key="5">
    <source>
        <dbReference type="PROSITE" id="PS50146"/>
    </source>
</evidence>
<dbReference type="InterPro" id="IPR001206">
    <property type="entry name" value="Diacylglycerol_kinase_cat_dom"/>
</dbReference>
<organism evidence="6 7">
    <name type="scientific">Flavimaribacter sediminis</name>
    <dbReference type="NCBI Taxonomy" id="2865987"/>
    <lineage>
        <taxon>Bacteria</taxon>
        <taxon>Pseudomonadati</taxon>
        <taxon>Pseudomonadota</taxon>
        <taxon>Alphaproteobacteria</taxon>
        <taxon>Hyphomicrobiales</taxon>
        <taxon>Rhizobiaceae</taxon>
        <taxon>Flavimaribacter</taxon>
    </lineage>
</organism>
<feature type="domain" description="DAGKc" evidence="5">
    <location>
        <begin position="1"/>
        <end position="129"/>
    </location>
</feature>
<dbReference type="Gene3D" id="2.60.200.40">
    <property type="match status" value="1"/>
</dbReference>
<keyword evidence="7" id="KW-1185">Reference proteome</keyword>
<keyword evidence="4" id="KW-0067">ATP-binding</keyword>
<dbReference type="RefSeq" id="WP_220230734.1">
    <property type="nucleotide sequence ID" value="NZ_JAICBX010000005.1"/>
</dbReference>
<dbReference type="InterPro" id="IPR017438">
    <property type="entry name" value="ATP-NAD_kinase_N"/>
</dbReference>
<evidence type="ECO:0000256" key="4">
    <source>
        <dbReference type="ARBA" id="ARBA00022840"/>
    </source>
</evidence>
<keyword evidence="3" id="KW-0418">Kinase</keyword>
<dbReference type="InterPro" id="IPR016064">
    <property type="entry name" value="NAD/diacylglycerol_kinase_sf"/>
</dbReference>
<dbReference type="GO" id="GO:0005524">
    <property type="term" value="F:ATP binding"/>
    <property type="evidence" value="ECO:0007669"/>
    <property type="project" value="UniProtKB-KW"/>
</dbReference>
<gene>
    <name evidence="6" type="ORF">K1W69_22635</name>
</gene>
<dbReference type="InterPro" id="IPR050187">
    <property type="entry name" value="Lipid_Phosphate_FormReg"/>
</dbReference>
<dbReference type="EMBL" id="JAICBX010000005">
    <property type="protein sequence ID" value="MBW8640010.1"/>
    <property type="molecule type" value="Genomic_DNA"/>
</dbReference>
<dbReference type="PROSITE" id="PS50146">
    <property type="entry name" value="DAGK"/>
    <property type="match status" value="1"/>
</dbReference>
<evidence type="ECO:0000256" key="1">
    <source>
        <dbReference type="ARBA" id="ARBA00022679"/>
    </source>
</evidence>
<dbReference type="PANTHER" id="PTHR12358">
    <property type="entry name" value="SPHINGOSINE KINASE"/>
    <property type="match status" value="1"/>
</dbReference>
<dbReference type="SUPFAM" id="SSF111331">
    <property type="entry name" value="NAD kinase/diacylglycerol kinase-like"/>
    <property type="match status" value="1"/>
</dbReference>
<dbReference type="Pfam" id="PF00781">
    <property type="entry name" value="DAGK_cat"/>
    <property type="match status" value="1"/>
</dbReference>
<protein>
    <recommendedName>
        <fullName evidence="5">DAGKc domain-containing protein</fullName>
    </recommendedName>
</protein>
<evidence type="ECO:0000313" key="7">
    <source>
        <dbReference type="Proteomes" id="UP001196509"/>
    </source>
</evidence>
<accession>A0AAE3D1U0</accession>
<name>A0AAE3D1U0_9HYPH</name>
<dbReference type="GO" id="GO:0016301">
    <property type="term" value="F:kinase activity"/>
    <property type="evidence" value="ECO:0007669"/>
    <property type="project" value="UniProtKB-KW"/>
</dbReference>
<dbReference type="Proteomes" id="UP001196509">
    <property type="component" value="Unassembled WGS sequence"/>
</dbReference>
<evidence type="ECO:0000256" key="2">
    <source>
        <dbReference type="ARBA" id="ARBA00022741"/>
    </source>
</evidence>
<evidence type="ECO:0000256" key="3">
    <source>
        <dbReference type="ARBA" id="ARBA00022777"/>
    </source>
</evidence>
<reference evidence="6" key="1">
    <citation type="submission" date="2021-08" db="EMBL/GenBank/DDBJ databases">
        <title>Hoeflea bacterium WL0058 sp. nov., isolated from the sediment.</title>
        <authorList>
            <person name="Wang L."/>
            <person name="Zhang D."/>
        </authorList>
    </citation>
    <scope>NUCLEOTIDE SEQUENCE</scope>
    <source>
        <strain evidence="6">WL0058</strain>
    </source>
</reference>
<dbReference type="Gene3D" id="3.40.50.10330">
    <property type="entry name" value="Probable inorganic polyphosphate/atp-NAD kinase, domain 1"/>
    <property type="match status" value="1"/>
</dbReference>
<comment type="caution">
    <text evidence="6">The sequence shown here is derived from an EMBL/GenBank/DDBJ whole genome shotgun (WGS) entry which is preliminary data.</text>
</comment>
<proteinExistence type="predicted"/>
<sequence length="304" mass="31798">MILNPAAGRGRAARVWPEVESDMRAAIGEFGFRATKSRDDIKVAATEALKEGYRRIVGVGGDGTMGLLMNAIMANSDVPRSEVVMGQIPCGTVNVVANCLGLSTPRRAVEALAGASVKPVDVMRLDAADGGEGAARHGFVIVSVGLPVEASRLTASMPFVKLLGGASYVLAGVLSVLGGRPRQFAYSADSAPPSTVKAWGYFFCCFPGLPGEISFAPEAQFDDGLLDCVEIGPVSRGRMLTQILPAMKDGSYVRKAGMRVTQGRVFHIETPAPMQIEVDGEPAGVTPATVSIVPGAISMIFADQ</sequence>
<keyword evidence="2" id="KW-0547">Nucleotide-binding</keyword>
<dbReference type="AlphaFoldDB" id="A0AAE3D1U0"/>
<dbReference type="Pfam" id="PF19279">
    <property type="entry name" value="YegS_C"/>
    <property type="match status" value="1"/>
</dbReference>
<dbReference type="PANTHER" id="PTHR12358:SF54">
    <property type="entry name" value="SPHINGOSINE KINASE RELATED PROTEIN"/>
    <property type="match status" value="1"/>
</dbReference>
<dbReference type="InterPro" id="IPR045540">
    <property type="entry name" value="YegS/DAGK_C"/>
</dbReference>
<evidence type="ECO:0000313" key="6">
    <source>
        <dbReference type="EMBL" id="MBW8640010.1"/>
    </source>
</evidence>
<keyword evidence="1" id="KW-0808">Transferase</keyword>